<reference evidence="2 3" key="1">
    <citation type="submission" date="2011-08" db="EMBL/GenBank/DDBJ databases">
        <title>Complete sequence of Caldicellulosiruptor lactoaceticus 6A.</title>
        <authorList>
            <consortium name="US DOE Joint Genome Institute"/>
            <person name="Lucas S."/>
            <person name="Han J."/>
            <person name="Lapidus A."/>
            <person name="Cheng J.-F."/>
            <person name="Goodwin L."/>
            <person name="Pitluck S."/>
            <person name="Peters L."/>
            <person name="Davenport K."/>
            <person name="Detter J.C."/>
            <person name="Han C."/>
            <person name="Tapia R."/>
            <person name="Land M."/>
            <person name="Hauser L."/>
            <person name="Kyrpides N."/>
            <person name="Ivanova N."/>
            <person name="Ovchinnikova G."/>
            <person name="Pagani I."/>
            <person name="Blumer-Schuette S.E."/>
            <person name="Kelly R.M."/>
            <person name="Woyke T."/>
        </authorList>
    </citation>
    <scope>NUCLEOTIDE SEQUENCE [LARGE SCALE GENOMIC DNA]</scope>
    <source>
        <strain evidence="2 3">6A</strain>
    </source>
</reference>
<dbReference type="KEGG" id="clc:Calla_2270"/>
<feature type="transmembrane region" description="Helical" evidence="1">
    <location>
        <begin position="12"/>
        <end position="33"/>
    </location>
</feature>
<evidence type="ECO:0000256" key="1">
    <source>
        <dbReference type="SAM" id="Phobius"/>
    </source>
</evidence>
<name>G2PXE8_9FIRM</name>
<dbReference type="Proteomes" id="UP000009257">
    <property type="component" value="Chromosome"/>
</dbReference>
<dbReference type="RefSeq" id="WP_014043274.1">
    <property type="nucleotide sequence ID" value="NC_015949.1"/>
</dbReference>
<evidence type="ECO:0000313" key="2">
    <source>
        <dbReference type="EMBL" id="AEM74812.1"/>
    </source>
</evidence>
<accession>G2PXE8</accession>
<gene>
    <name evidence="2" type="ORF">Calla_2270</name>
</gene>
<sequence length="314" mass="36326">MNIRNFKENKKTMLVFLSILCLIVISLAIYSVLNFNREFPPLKIPMPGQETPNIDYKITAKFYNLPTEAMVYKFKKPQNIDFYSIAKKFGLNGKAEYYPETKTYVIKEEVDGKVKYSFTYEVETGRWEYINEEEMYLNYNPVNVPSDEEAKKIAIEFLKKEGFYNDRFSYCTVVEASSGDKLTNDYKVLYKDVYFYPSINGKPVYGVSRIVVSVGSNGKIIGVRKWYKDIEEYKKVKLISAEKALEKIKKREASNNINPRAKSATINKVFLAYWEDAGTIEEQPYLQPVWVFCGEAITEDGSRDTFDAVVPAIE</sequence>
<organism evidence="2 3">
    <name type="scientific">Caldicellulosiruptor acetigenus 6A</name>
    <dbReference type="NCBI Taxonomy" id="632516"/>
    <lineage>
        <taxon>Bacteria</taxon>
        <taxon>Bacillati</taxon>
        <taxon>Bacillota</taxon>
        <taxon>Bacillota incertae sedis</taxon>
        <taxon>Caldicellulosiruptorales</taxon>
        <taxon>Caldicellulosiruptoraceae</taxon>
        <taxon>Caldicellulosiruptor</taxon>
    </lineage>
</organism>
<proteinExistence type="predicted"/>
<dbReference type="EMBL" id="CP003001">
    <property type="protein sequence ID" value="AEM74812.1"/>
    <property type="molecule type" value="Genomic_DNA"/>
</dbReference>
<keyword evidence="1" id="KW-0812">Transmembrane</keyword>
<keyword evidence="1" id="KW-0472">Membrane</keyword>
<protein>
    <submittedName>
        <fullName evidence="2">Uncharacterized protein</fullName>
    </submittedName>
</protein>
<evidence type="ECO:0000313" key="3">
    <source>
        <dbReference type="Proteomes" id="UP000009257"/>
    </source>
</evidence>
<keyword evidence="1" id="KW-1133">Transmembrane helix</keyword>
<dbReference type="HOGENOM" id="CLU_062566_0_0_9"/>
<dbReference type="AlphaFoldDB" id="G2PXE8"/>